<dbReference type="EMBL" id="CP019699">
    <property type="protein sequence ID" value="AQS55316.1"/>
    <property type="molecule type" value="Genomic_DNA"/>
</dbReference>
<keyword evidence="2" id="KW-0678">Repressor</keyword>
<reference evidence="3 4" key="1">
    <citation type="journal article" date="2015" name="Int. J. Syst. Evol. Microbiol.">
        <title>Novibacillus thermophilus gen. nov., sp. nov., a Gram-staining-negative and moderately thermophilic member of the family Thermoactinomycetaceae.</title>
        <authorList>
            <person name="Yang G."/>
            <person name="Chen J."/>
            <person name="Zhou S."/>
        </authorList>
    </citation>
    <scope>NUCLEOTIDE SEQUENCE [LARGE SCALE GENOMIC DNA]</scope>
    <source>
        <strain evidence="3 4">SG-1</strain>
    </source>
</reference>
<sequence>MTLDLVEVAKLAVQAAEEKKAVRPVILDIQGLSVIADYFVIASGHSEKQVQSIATGVKDSLEEAGVHVRGVEGYDQGRWVLIDAGDVVIHIFHRDERDFYDLERLWGDAKTVGVQ</sequence>
<keyword evidence="2" id="KW-0963">Cytoplasm</keyword>
<dbReference type="Gene3D" id="3.30.460.10">
    <property type="entry name" value="Beta Polymerase, domain 2"/>
    <property type="match status" value="1"/>
</dbReference>
<comment type="similarity">
    <text evidence="1 2">Belongs to the Iojap/RsfS family.</text>
</comment>
<evidence type="ECO:0000256" key="1">
    <source>
        <dbReference type="ARBA" id="ARBA00010574"/>
    </source>
</evidence>
<dbReference type="InterPro" id="IPR004394">
    <property type="entry name" value="Iojap/RsfS/C7orf30"/>
</dbReference>
<evidence type="ECO:0000256" key="2">
    <source>
        <dbReference type="HAMAP-Rule" id="MF_01477"/>
    </source>
</evidence>
<dbReference type="GO" id="GO:0042256">
    <property type="term" value="P:cytosolic ribosome assembly"/>
    <property type="evidence" value="ECO:0007669"/>
    <property type="project" value="UniProtKB-UniRule"/>
</dbReference>
<dbReference type="HAMAP" id="MF_01477">
    <property type="entry name" value="Iojap_RsfS"/>
    <property type="match status" value="1"/>
</dbReference>
<accession>A0A1U9K5L1</accession>
<proteinExistence type="inferred from homology"/>
<dbReference type="GO" id="GO:0043023">
    <property type="term" value="F:ribosomal large subunit binding"/>
    <property type="evidence" value="ECO:0007669"/>
    <property type="project" value="TreeGrafter"/>
</dbReference>
<dbReference type="STRING" id="1471761.B0W44_05475"/>
<dbReference type="Proteomes" id="UP000188603">
    <property type="component" value="Chromosome"/>
</dbReference>
<dbReference type="OrthoDB" id="9793681at2"/>
<protein>
    <recommendedName>
        <fullName evidence="2">Ribosomal silencing factor RsfS</fullName>
    </recommendedName>
</protein>
<dbReference type="GO" id="GO:0090071">
    <property type="term" value="P:negative regulation of ribosome biogenesis"/>
    <property type="evidence" value="ECO:0007669"/>
    <property type="project" value="UniProtKB-UniRule"/>
</dbReference>
<gene>
    <name evidence="2" type="primary">rsfS</name>
    <name evidence="3" type="ORF">B0W44_05475</name>
</gene>
<organism evidence="3 4">
    <name type="scientific">Novibacillus thermophilus</name>
    <dbReference type="NCBI Taxonomy" id="1471761"/>
    <lineage>
        <taxon>Bacteria</taxon>
        <taxon>Bacillati</taxon>
        <taxon>Bacillota</taxon>
        <taxon>Bacilli</taxon>
        <taxon>Bacillales</taxon>
        <taxon>Thermoactinomycetaceae</taxon>
        <taxon>Novibacillus</taxon>
    </lineage>
</organism>
<comment type="function">
    <text evidence="2">Functions as a ribosomal silencing factor. Interacts with ribosomal protein uL14 (rplN), blocking formation of intersubunit bridge B8. Prevents association of the 30S and 50S ribosomal subunits and the formation of functional ribosomes, thus repressing translation.</text>
</comment>
<evidence type="ECO:0000313" key="3">
    <source>
        <dbReference type="EMBL" id="AQS55316.1"/>
    </source>
</evidence>
<comment type="subunit">
    <text evidence="2">Interacts with ribosomal protein uL14 (rplN).</text>
</comment>
<dbReference type="GO" id="GO:0017148">
    <property type="term" value="P:negative regulation of translation"/>
    <property type="evidence" value="ECO:0007669"/>
    <property type="project" value="UniProtKB-UniRule"/>
</dbReference>
<comment type="subcellular location">
    <subcellularLocation>
        <location evidence="2">Cytoplasm</location>
    </subcellularLocation>
</comment>
<dbReference type="InterPro" id="IPR043519">
    <property type="entry name" value="NT_sf"/>
</dbReference>
<dbReference type="Pfam" id="PF02410">
    <property type="entry name" value="RsfS"/>
    <property type="match status" value="1"/>
</dbReference>
<evidence type="ECO:0000313" key="4">
    <source>
        <dbReference type="Proteomes" id="UP000188603"/>
    </source>
</evidence>
<name>A0A1U9K5L1_9BACL</name>
<dbReference type="KEGG" id="ntr:B0W44_05475"/>
<dbReference type="PANTHER" id="PTHR21043:SF0">
    <property type="entry name" value="MITOCHONDRIAL ASSEMBLY OF RIBOSOMAL LARGE SUBUNIT PROTEIN 1"/>
    <property type="match status" value="1"/>
</dbReference>
<dbReference type="NCBIfam" id="TIGR00090">
    <property type="entry name" value="rsfS_iojap_ybeB"/>
    <property type="match status" value="1"/>
</dbReference>
<dbReference type="GO" id="GO:0005737">
    <property type="term" value="C:cytoplasm"/>
    <property type="evidence" value="ECO:0007669"/>
    <property type="project" value="UniProtKB-SubCell"/>
</dbReference>
<keyword evidence="4" id="KW-1185">Reference proteome</keyword>
<keyword evidence="2" id="KW-0810">Translation regulation</keyword>
<dbReference type="SUPFAM" id="SSF81301">
    <property type="entry name" value="Nucleotidyltransferase"/>
    <property type="match status" value="1"/>
</dbReference>
<dbReference type="PANTHER" id="PTHR21043">
    <property type="entry name" value="IOJAP SUPERFAMILY ORTHOLOG"/>
    <property type="match status" value="1"/>
</dbReference>
<dbReference type="AlphaFoldDB" id="A0A1U9K5L1"/>